<dbReference type="PROSITE" id="PS50897">
    <property type="entry name" value="CTLH"/>
    <property type="match status" value="1"/>
</dbReference>
<sequence>MEIDPLPNGSSSIAATTPETASTKPTSITVASHPATKRSNPITGPSRKRSLPTSQASLTWLNPTKSPTIRHFESHFPCFPFARHQTQVGRGESNGEPASAEELVDIDVFQEAKKVIDGLRNQEAGPALAWCADNKSRLKKSKSKFEFQEFVELVRAENNMRSISYARKYLSPWGATHMKELQRVMATLVVRSHTECAKYKINLIPPLN</sequence>
<dbReference type="EMBL" id="VEPZ02001511">
    <property type="protein sequence ID" value="KAE8670423.1"/>
    <property type="molecule type" value="Genomic_DNA"/>
</dbReference>
<dbReference type="PANTHER" id="PTHR12170">
    <property type="entry name" value="MACROPHAGE ERYTHROBLAST ATTACHER-RELATED"/>
    <property type="match status" value="1"/>
</dbReference>
<comment type="caution">
    <text evidence="3">The sequence shown here is derived from an EMBL/GenBank/DDBJ whole genome shotgun (WGS) entry which is preliminary data.</text>
</comment>
<feature type="region of interest" description="Disordered" evidence="1">
    <location>
        <begin position="1"/>
        <end position="62"/>
    </location>
</feature>
<organism evidence="3 4">
    <name type="scientific">Hibiscus syriacus</name>
    <name type="common">Rose of Sharon</name>
    <dbReference type="NCBI Taxonomy" id="106335"/>
    <lineage>
        <taxon>Eukaryota</taxon>
        <taxon>Viridiplantae</taxon>
        <taxon>Streptophyta</taxon>
        <taxon>Embryophyta</taxon>
        <taxon>Tracheophyta</taxon>
        <taxon>Spermatophyta</taxon>
        <taxon>Magnoliopsida</taxon>
        <taxon>eudicotyledons</taxon>
        <taxon>Gunneridae</taxon>
        <taxon>Pentapetalae</taxon>
        <taxon>rosids</taxon>
        <taxon>malvids</taxon>
        <taxon>Malvales</taxon>
        <taxon>Malvaceae</taxon>
        <taxon>Malvoideae</taxon>
        <taxon>Hibiscus</taxon>
    </lineage>
</organism>
<dbReference type="PANTHER" id="PTHR12170:SF2">
    <property type="entry name" value="E3 UBIQUITIN-PROTEIN TRANSFERASE MAEA"/>
    <property type="match status" value="1"/>
</dbReference>
<proteinExistence type="predicted"/>
<evidence type="ECO:0000313" key="4">
    <source>
        <dbReference type="Proteomes" id="UP000436088"/>
    </source>
</evidence>
<dbReference type="AlphaFoldDB" id="A0A6A2X5G7"/>
<dbReference type="Pfam" id="PF10607">
    <property type="entry name" value="CTLH"/>
    <property type="match status" value="1"/>
</dbReference>
<dbReference type="GO" id="GO:0043161">
    <property type="term" value="P:proteasome-mediated ubiquitin-dependent protein catabolic process"/>
    <property type="evidence" value="ECO:0007669"/>
    <property type="project" value="InterPro"/>
</dbReference>
<evidence type="ECO:0000259" key="2">
    <source>
        <dbReference type="PROSITE" id="PS50897"/>
    </source>
</evidence>
<dbReference type="GO" id="GO:0005737">
    <property type="term" value="C:cytoplasm"/>
    <property type="evidence" value="ECO:0007669"/>
    <property type="project" value="TreeGrafter"/>
</dbReference>
<dbReference type="GO" id="GO:0034657">
    <property type="term" value="C:GID complex"/>
    <property type="evidence" value="ECO:0007669"/>
    <property type="project" value="TreeGrafter"/>
</dbReference>
<dbReference type="GO" id="GO:0005634">
    <property type="term" value="C:nucleus"/>
    <property type="evidence" value="ECO:0007669"/>
    <property type="project" value="TreeGrafter"/>
</dbReference>
<dbReference type="InterPro" id="IPR006595">
    <property type="entry name" value="CTLH_C"/>
</dbReference>
<protein>
    <submittedName>
        <fullName evidence="3">LisH/CRA/RING-U-box domains-containing protein isoform 3</fullName>
    </submittedName>
</protein>
<dbReference type="InterPro" id="IPR045098">
    <property type="entry name" value="Fyv10_fam"/>
</dbReference>
<evidence type="ECO:0000256" key="1">
    <source>
        <dbReference type="SAM" id="MobiDB-lite"/>
    </source>
</evidence>
<feature type="compositionally biased region" description="Polar residues" evidence="1">
    <location>
        <begin position="8"/>
        <end position="30"/>
    </location>
</feature>
<accession>A0A6A2X5G7</accession>
<keyword evidence="4" id="KW-1185">Reference proteome</keyword>
<evidence type="ECO:0000313" key="3">
    <source>
        <dbReference type="EMBL" id="KAE8670423.1"/>
    </source>
</evidence>
<name>A0A6A2X5G7_HIBSY</name>
<gene>
    <name evidence="3" type="ORF">F3Y22_tig00112153pilonHSYRG00006</name>
</gene>
<reference evidence="3" key="1">
    <citation type="submission" date="2019-09" db="EMBL/GenBank/DDBJ databases">
        <title>Draft genome information of white flower Hibiscus syriacus.</title>
        <authorList>
            <person name="Kim Y.-M."/>
        </authorList>
    </citation>
    <scope>NUCLEOTIDE SEQUENCE [LARGE SCALE GENOMIC DNA]</scope>
    <source>
        <strain evidence="3">YM2019G1</strain>
    </source>
</reference>
<dbReference type="Proteomes" id="UP000436088">
    <property type="component" value="Unassembled WGS sequence"/>
</dbReference>
<feature type="compositionally biased region" description="Polar residues" evidence="1">
    <location>
        <begin position="51"/>
        <end position="62"/>
    </location>
</feature>
<dbReference type="InterPro" id="IPR024964">
    <property type="entry name" value="CTLH/CRA"/>
</dbReference>
<feature type="domain" description="CTLH" evidence="2">
    <location>
        <begin position="108"/>
        <end position="161"/>
    </location>
</feature>
<dbReference type="SMART" id="SM00668">
    <property type="entry name" value="CTLH"/>
    <property type="match status" value="1"/>
</dbReference>
<dbReference type="GO" id="GO:0004842">
    <property type="term" value="F:ubiquitin-protein transferase activity"/>
    <property type="evidence" value="ECO:0007669"/>
    <property type="project" value="InterPro"/>
</dbReference>